<dbReference type="SUPFAM" id="SSF56349">
    <property type="entry name" value="DNA breaking-rejoining enzymes"/>
    <property type="match status" value="1"/>
</dbReference>
<evidence type="ECO:0000313" key="2">
    <source>
        <dbReference type="EMBL" id="GGH10069.1"/>
    </source>
</evidence>
<sequence length="95" mass="11166">MYLNGSNLNFDTGVLDVSQSMIHALKGEIIVKQPKTKKSTRNVALPSSMLKELTEYYEYRIQERNDIGDEWCGFNCFFMFSHPRGQPFRHDRPYQ</sequence>
<protein>
    <submittedName>
        <fullName evidence="2">Uncharacterized protein</fullName>
    </submittedName>
</protein>
<organism evidence="2 3">
    <name type="scientific">Paenibacillus segetis</name>
    <dbReference type="NCBI Taxonomy" id="1325360"/>
    <lineage>
        <taxon>Bacteria</taxon>
        <taxon>Bacillati</taxon>
        <taxon>Bacillota</taxon>
        <taxon>Bacilli</taxon>
        <taxon>Bacillales</taxon>
        <taxon>Paenibacillaceae</taxon>
        <taxon>Paenibacillus</taxon>
    </lineage>
</organism>
<keyword evidence="3" id="KW-1185">Reference proteome</keyword>
<dbReference type="RefSeq" id="WP_188534836.1">
    <property type="nucleotide sequence ID" value="NZ_BMFT01000001.1"/>
</dbReference>
<keyword evidence="1" id="KW-0233">DNA recombination</keyword>
<proteinExistence type="predicted"/>
<dbReference type="InterPro" id="IPR013762">
    <property type="entry name" value="Integrase-like_cat_sf"/>
</dbReference>
<accession>A0ABQ1Y351</accession>
<name>A0ABQ1Y351_9BACL</name>
<reference evidence="3" key="1">
    <citation type="journal article" date="2019" name="Int. J. Syst. Evol. Microbiol.">
        <title>The Global Catalogue of Microorganisms (GCM) 10K type strain sequencing project: providing services to taxonomists for standard genome sequencing and annotation.</title>
        <authorList>
            <consortium name="The Broad Institute Genomics Platform"/>
            <consortium name="The Broad Institute Genome Sequencing Center for Infectious Disease"/>
            <person name="Wu L."/>
            <person name="Ma J."/>
        </authorList>
    </citation>
    <scope>NUCLEOTIDE SEQUENCE [LARGE SCALE GENOMIC DNA]</scope>
    <source>
        <strain evidence="3">CGMCC 1.12769</strain>
    </source>
</reference>
<evidence type="ECO:0000313" key="3">
    <source>
        <dbReference type="Proteomes" id="UP000659344"/>
    </source>
</evidence>
<evidence type="ECO:0000256" key="1">
    <source>
        <dbReference type="ARBA" id="ARBA00023172"/>
    </source>
</evidence>
<dbReference type="Proteomes" id="UP000659344">
    <property type="component" value="Unassembled WGS sequence"/>
</dbReference>
<dbReference type="InterPro" id="IPR011010">
    <property type="entry name" value="DNA_brk_join_enz"/>
</dbReference>
<dbReference type="Gene3D" id="1.10.443.10">
    <property type="entry name" value="Intergrase catalytic core"/>
    <property type="match status" value="1"/>
</dbReference>
<comment type="caution">
    <text evidence="2">The sequence shown here is derived from an EMBL/GenBank/DDBJ whole genome shotgun (WGS) entry which is preliminary data.</text>
</comment>
<gene>
    <name evidence="2" type="ORF">GCM10008013_01330</name>
</gene>
<dbReference type="EMBL" id="BMFT01000001">
    <property type="protein sequence ID" value="GGH10069.1"/>
    <property type="molecule type" value="Genomic_DNA"/>
</dbReference>